<evidence type="ECO:0000259" key="2">
    <source>
        <dbReference type="Pfam" id="PF00226"/>
    </source>
</evidence>
<dbReference type="InterPro" id="IPR001623">
    <property type="entry name" value="DnaJ_domain"/>
</dbReference>
<evidence type="ECO:0000313" key="3">
    <source>
        <dbReference type="EMBL" id="CAD7247074.1"/>
    </source>
</evidence>
<evidence type="ECO:0000256" key="1">
    <source>
        <dbReference type="SAM" id="MobiDB-lite"/>
    </source>
</evidence>
<organism evidence="3">
    <name type="scientific">Darwinula stevensoni</name>
    <dbReference type="NCBI Taxonomy" id="69355"/>
    <lineage>
        <taxon>Eukaryota</taxon>
        <taxon>Metazoa</taxon>
        <taxon>Ecdysozoa</taxon>
        <taxon>Arthropoda</taxon>
        <taxon>Crustacea</taxon>
        <taxon>Oligostraca</taxon>
        <taxon>Ostracoda</taxon>
        <taxon>Podocopa</taxon>
        <taxon>Podocopida</taxon>
        <taxon>Darwinulocopina</taxon>
        <taxon>Darwinuloidea</taxon>
        <taxon>Darwinulidae</taxon>
        <taxon>Darwinula</taxon>
    </lineage>
</organism>
<feature type="region of interest" description="Disordered" evidence="1">
    <location>
        <begin position="99"/>
        <end position="175"/>
    </location>
</feature>
<dbReference type="Pfam" id="PF00226">
    <property type="entry name" value="DnaJ"/>
    <property type="match status" value="1"/>
</dbReference>
<reference evidence="3" key="1">
    <citation type="submission" date="2020-11" db="EMBL/GenBank/DDBJ databases">
        <authorList>
            <person name="Tran Van P."/>
        </authorList>
    </citation>
    <scope>NUCLEOTIDE SEQUENCE</scope>
</reference>
<protein>
    <recommendedName>
        <fullName evidence="2">J domain-containing protein</fullName>
    </recommendedName>
</protein>
<dbReference type="Proteomes" id="UP000677054">
    <property type="component" value="Unassembled WGS sequence"/>
</dbReference>
<sequence length="175" mass="21413">MSLLSILVHPDKNQDDKDRAQTAFDAVNRAYKNLESEETRQKYLDIIEEAKARTENMVQEKKKKLKREGKKDLRVEEDDPERFRHAVYVMTMKMFADMERRKRELEERDMEERKRKREEEIEEEEKKKVEKEFQKNFEESRQERVTSWKDFQEGSKKKKKKVGGFRPPKHKMETR</sequence>
<dbReference type="Gene3D" id="1.10.287.110">
    <property type="entry name" value="DnaJ domain"/>
    <property type="match status" value="1"/>
</dbReference>
<accession>A0A7R8XB67</accession>
<name>A0A7R8XB67_9CRUS</name>
<dbReference type="AlphaFoldDB" id="A0A7R8XB67"/>
<feature type="compositionally biased region" description="Basic residues" evidence="1">
    <location>
        <begin position="156"/>
        <end position="169"/>
    </location>
</feature>
<dbReference type="EMBL" id="CAJPEV010001328">
    <property type="protein sequence ID" value="CAG0892071.1"/>
    <property type="molecule type" value="Genomic_DNA"/>
</dbReference>
<dbReference type="GO" id="GO:0005634">
    <property type="term" value="C:nucleus"/>
    <property type="evidence" value="ECO:0007669"/>
    <property type="project" value="TreeGrafter"/>
</dbReference>
<dbReference type="PANTHER" id="PTHR15606:SF4">
    <property type="entry name" value="DNAJ HOMOLOG SUBFAMILY C MEMBER 8"/>
    <property type="match status" value="1"/>
</dbReference>
<dbReference type="EMBL" id="LR900845">
    <property type="protein sequence ID" value="CAD7247074.1"/>
    <property type="molecule type" value="Genomic_DNA"/>
</dbReference>
<feature type="domain" description="J" evidence="2">
    <location>
        <begin position="4"/>
        <end position="43"/>
    </location>
</feature>
<dbReference type="InterPro" id="IPR036869">
    <property type="entry name" value="J_dom_sf"/>
</dbReference>
<feature type="compositionally biased region" description="Basic and acidic residues" evidence="1">
    <location>
        <begin position="99"/>
        <end position="155"/>
    </location>
</feature>
<dbReference type="InterPro" id="IPR042858">
    <property type="entry name" value="DNAJC8"/>
</dbReference>
<gene>
    <name evidence="3" type="ORF">DSTB1V02_LOCUS6912</name>
</gene>
<dbReference type="PANTHER" id="PTHR15606">
    <property type="entry name" value="DNAJ HOMOLOG SUBFAMILY C MEMBER 8/LIPOPOLYSACCHARIDE SPECIFIC RESPONSE-7-RELATED"/>
    <property type="match status" value="1"/>
</dbReference>
<feature type="region of interest" description="Disordered" evidence="1">
    <location>
        <begin position="56"/>
        <end position="76"/>
    </location>
</feature>
<dbReference type="OrthoDB" id="342454at2759"/>
<evidence type="ECO:0000313" key="4">
    <source>
        <dbReference type="Proteomes" id="UP000677054"/>
    </source>
</evidence>
<dbReference type="SUPFAM" id="SSF46565">
    <property type="entry name" value="Chaperone J-domain"/>
    <property type="match status" value="1"/>
</dbReference>
<proteinExistence type="predicted"/>
<keyword evidence="4" id="KW-1185">Reference proteome</keyword>